<evidence type="ECO:0000256" key="5">
    <source>
        <dbReference type="ARBA" id="ARBA00023128"/>
    </source>
</evidence>
<evidence type="ECO:0000313" key="10">
    <source>
        <dbReference type="Proteomes" id="UP001172681"/>
    </source>
</evidence>
<dbReference type="Proteomes" id="UP001172681">
    <property type="component" value="Unassembled WGS sequence"/>
</dbReference>
<evidence type="ECO:0000256" key="8">
    <source>
        <dbReference type="SAM" id="MobiDB-lite"/>
    </source>
</evidence>
<dbReference type="PIRSF" id="PIRSF029764">
    <property type="entry name" value="RSM25"/>
    <property type="match status" value="1"/>
</dbReference>
<dbReference type="GO" id="GO:0005763">
    <property type="term" value="C:mitochondrial small ribosomal subunit"/>
    <property type="evidence" value="ECO:0007669"/>
    <property type="project" value="UniProtKB-UniRule"/>
</dbReference>
<feature type="compositionally biased region" description="Basic and acidic residues" evidence="8">
    <location>
        <begin position="274"/>
        <end position="284"/>
    </location>
</feature>
<protein>
    <recommendedName>
        <fullName evidence="7">37S ribosomal protein S25, mitochondrial</fullName>
    </recommendedName>
</protein>
<dbReference type="PANTHER" id="PTHR37799:SF1">
    <property type="entry name" value="SMALL RIBOSOMAL SUBUNIT PROTEIN MS23"/>
    <property type="match status" value="1"/>
</dbReference>
<dbReference type="GO" id="GO:0003735">
    <property type="term" value="F:structural constituent of ribosome"/>
    <property type="evidence" value="ECO:0007669"/>
    <property type="project" value="UniProtKB-UniRule"/>
</dbReference>
<keyword evidence="4 7" id="KW-0689">Ribosomal protein</keyword>
<evidence type="ECO:0000256" key="2">
    <source>
        <dbReference type="ARBA" id="ARBA00009864"/>
    </source>
</evidence>
<organism evidence="9 10">
    <name type="scientific">Knufia peltigerae</name>
    <dbReference type="NCBI Taxonomy" id="1002370"/>
    <lineage>
        <taxon>Eukaryota</taxon>
        <taxon>Fungi</taxon>
        <taxon>Dikarya</taxon>
        <taxon>Ascomycota</taxon>
        <taxon>Pezizomycotina</taxon>
        <taxon>Eurotiomycetes</taxon>
        <taxon>Chaetothyriomycetidae</taxon>
        <taxon>Chaetothyriales</taxon>
        <taxon>Trichomeriaceae</taxon>
        <taxon>Knufia</taxon>
    </lineage>
</organism>
<evidence type="ECO:0000313" key="9">
    <source>
        <dbReference type="EMBL" id="KAJ9647427.1"/>
    </source>
</evidence>
<sequence>MGRLDLTAINVRKTVLQNIASGRISTTPIWTDVVRDVPPAQILIRQQPQKHRLTRVRTRTLPNGRTEQYAQVTEPKKARSTKTQNLFTPRHLRYEEDELRKSFFNDHPWELARPRVVLETSGDQYKNADWSKGVQQPGIALSGESVVQRQLWLLENVPDITVPQAYDVARKEFYALRRSEEIRNRIAAEEARHMGARFGKSAIQVSMGIENDMYNDWDAWARQMVNEQTQRLAAFSGTVMASEEDALRDVNKAEEQRPPAAPIGAGVFAQQQKTDARAQRNDAA</sequence>
<comment type="caution">
    <text evidence="9">The sequence shown here is derived from an EMBL/GenBank/DDBJ whole genome shotgun (WGS) entry which is preliminary data.</text>
</comment>
<feature type="region of interest" description="Disordered" evidence="8">
    <location>
        <begin position="246"/>
        <end position="284"/>
    </location>
</feature>
<dbReference type="PANTHER" id="PTHR37799">
    <property type="entry name" value="37S RIBOSOMAL PROTEIN S25, MITOCHONDRIAL"/>
    <property type="match status" value="1"/>
</dbReference>
<name>A0AA38YF60_9EURO</name>
<gene>
    <name evidence="9" type="primary">RSM25</name>
    <name evidence="9" type="ORF">H2204_000056</name>
</gene>
<dbReference type="InterPro" id="IPR016939">
    <property type="entry name" value="Ribosomal_mS23_fun"/>
</dbReference>
<dbReference type="AlphaFoldDB" id="A0AA38YF60"/>
<feature type="compositionally biased region" description="Basic and acidic residues" evidence="8">
    <location>
        <begin position="246"/>
        <end position="257"/>
    </location>
</feature>
<comment type="similarity">
    <text evidence="2">Belongs to the mitochondrion-specific ribosomal protein mS23 family.</text>
</comment>
<evidence type="ECO:0000256" key="7">
    <source>
        <dbReference type="PIRNR" id="PIRNR029764"/>
    </source>
</evidence>
<dbReference type="EMBL" id="JAPDRN010000001">
    <property type="protein sequence ID" value="KAJ9647427.1"/>
    <property type="molecule type" value="Genomic_DNA"/>
</dbReference>
<dbReference type="Pfam" id="PF13741">
    <property type="entry name" value="MRP-S25"/>
    <property type="match status" value="1"/>
</dbReference>
<evidence type="ECO:0000256" key="1">
    <source>
        <dbReference type="ARBA" id="ARBA00004173"/>
    </source>
</evidence>
<keyword evidence="10" id="KW-1185">Reference proteome</keyword>
<comment type="subcellular location">
    <subcellularLocation>
        <location evidence="1 7">Mitochondrion</location>
    </subcellularLocation>
</comment>
<accession>A0AA38YF60</accession>
<evidence type="ECO:0000256" key="6">
    <source>
        <dbReference type="ARBA" id="ARBA00023274"/>
    </source>
</evidence>
<evidence type="ECO:0000256" key="4">
    <source>
        <dbReference type="ARBA" id="ARBA00022980"/>
    </source>
</evidence>
<proteinExistence type="inferred from homology"/>
<keyword evidence="6 7" id="KW-0687">Ribonucleoprotein</keyword>
<reference evidence="9" key="1">
    <citation type="submission" date="2022-10" db="EMBL/GenBank/DDBJ databases">
        <title>Culturing micro-colonial fungi from biological soil crusts in the Mojave desert and describing Neophaeococcomyces mojavensis, and introducing the new genera and species Taxawa tesnikishii.</title>
        <authorList>
            <person name="Kurbessoian T."/>
            <person name="Stajich J.E."/>
        </authorList>
    </citation>
    <scope>NUCLEOTIDE SEQUENCE</scope>
    <source>
        <strain evidence="9">TK_35</strain>
    </source>
</reference>
<comment type="subunit">
    <text evidence="3 7">Component of the mitochondrial small ribosomal subunit.</text>
</comment>
<evidence type="ECO:0000256" key="3">
    <source>
        <dbReference type="ARBA" id="ARBA00011526"/>
    </source>
</evidence>
<keyword evidence="5 7" id="KW-0496">Mitochondrion</keyword>